<organism evidence="2 3">
    <name type="scientific">Quercus lobata</name>
    <name type="common">Valley oak</name>
    <dbReference type="NCBI Taxonomy" id="97700"/>
    <lineage>
        <taxon>Eukaryota</taxon>
        <taxon>Viridiplantae</taxon>
        <taxon>Streptophyta</taxon>
        <taxon>Embryophyta</taxon>
        <taxon>Tracheophyta</taxon>
        <taxon>Spermatophyta</taxon>
        <taxon>Magnoliopsida</taxon>
        <taxon>eudicotyledons</taxon>
        <taxon>Gunneridae</taxon>
        <taxon>Pentapetalae</taxon>
        <taxon>rosids</taxon>
        <taxon>fabids</taxon>
        <taxon>Fagales</taxon>
        <taxon>Fagaceae</taxon>
        <taxon>Quercus</taxon>
    </lineage>
</organism>
<feature type="compositionally biased region" description="Polar residues" evidence="1">
    <location>
        <begin position="281"/>
        <end position="293"/>
    </location>
</feature>
<feature type="region of interest" description="Disordered" evidence="1">
    <location>
        <begin position="281"/>
        <end position="314"/>
    </location>
</feature>
<dbReference type="EMBL" id="LRBV02000012">
    <property type="status" value="NOT_ANNOTATED_CDS"/>
    <property type="molecule type" value="Genomic_DNA"/>
</dbReference>
<feature type="region of interest" description="Disordered" evidence="1">
    <location>
        <begin position="1"/>
        <end position="145"/>
    </location>
</feature>
<evidence type="ECO:0000313" key="3">
    <source>
        <dbReference type="Proteomes" id="UP000594261"/>
    </source>
</evidence>
<dbReference type="EnsemblPlants" id="QL12p021900:mrna">
    <property type="protein sequence ID" value="QL12p021900:mrna"/>
    <property type="gene ID" value="QL12p021900"/>
</dbReference>
<dbReference type="InParanoid" id="A0A7N2N3A0"/>
<reference evidence="2 3" key="1">
    <citation type="journal article" date="2016" name="G3 (Bethesda)">
        <title>First Draft Assembly and Annotation of the Genome of a California Endemic Oak Quercus lobata Nee (Fagaceae).</title>
        <authorList>
            <person name="Sork V.L."/>
            <person name="Fitz-Gibbon S.T."/>
            <person name="Puiu D."/>
            <person name="Crepeau M."/>
            <person name="Gugger P.F."/>
            <person name="Sherman R."/>
            <person name="Stevens K."/>
            <person name="Langley C.H."/>
            <person name="Pellegrini M."/>
            <person name="Salzberg S.L."/>
        </authorList>
    </citation>
    <scope>NUCLEOTIDE SEQUENCE [LARGE SCALE GENOMIC DNA]</scope>
    <source>
        <strain evidence="2 3">cv. SW786</strain>
    </source>
</reference>
<dbReference type="OMA" id="VEESFCE"/>
<proteinExistence type="predicted"/>
<dbReference type="PANTHER" id="PTHR38936:SF1">
    <property type="entry name" value="DUF641 DOMAIN-CONTAINING PROTEIN"/>
    <property type="match status" value="1"/>
</dbReference>
<feature type="compositionally biased region" description="Basic residues" evidence="1">
    <location>
        <begin position="305"/>
        <end position="314"/>
    </location>
</feature>
<dbReference type="AlphaFoldDB" id="A0A7N2N3A0"/>
<feature type="compositionally biased region" description="Polar residues" evidence="1">
    <location>
        <begin position="60"/>
        <end position="74"/>
    </location>
</feature>
<name>A0A7N2N3A0_QUELO</name>
<evidence type="ECO:0000313" key="2">
    <source>
        <dbReference type="EnsemblPlants" id="QL12p021900:mrna"/>
    </source>
</evidence>
<feature type="compositionally biased region" description="Basic residues" evidence="1">
    <location>
        <begin position="76"/>
        <end position="95"/>
    </location>
</feature>
<dbReference type="Proteomes" id="UP000594261">
    <property type="component" value="Chromosome 12"/>
</dbReference>
<protein>
    <submittedName>
        <fullName evidence="2">Uncharacterized protein</fullName>
    </submittedName>
</protein>
<dbReference type="Gramene" id="QL12p021900:mrna">
    <property type="protein sequence ID" value="QL12p021900:mrna"/>
    <property type="gene ID" value="QL12p021900"/>
</dbReference>
<keyword evidence="3" id="KW-1185">Reference proteome</keyword>
<evidence type="ECO:0000256" key="1">
    <source>
        <dbReference type="SAM" id="MobiDB-lite"/>
    </source>
</evidence>
<reference evidence="2" key="2">
    <citation type="submission" date="2021-01" db="UniProtKB">
        <authorList>
            <consortium name="EnsemblPlants"/>
        </authorList>
    </citation>
    <scope>IDENTIFICATION</scope>
</reference>
<sequence>MGRKPKTKINEEKAPMPESTNQSMERVILQPGNKNPSLGPVESQPESLNPSLGNVELQLESGSPAEQQANSAKPSNPKKRMTRHTSIVRRSKRVQHAITSALNPDIVPVVEEISLTETDEEYDPPPQKEQNMPESTEPTSLGEKNFEKQIDNIVERLEIQAKTIEELKSEVSKKSVSSGSPSGAYVRYKSLYIDSQKKIEVLTGENEQLSMKLETALGKLEATSAYEFFCIEAEATTFKVTESEETSGEYENGNHVFSEMLEKLKDVILVSNLTKATETAVNMSSQALHTSSGDAGRRSRSPAANRKKLTAKRR</sequence>
<accession>A0A7N2N3A0</accession>
<dbReference type="PANTHER" id="PTHR38936">
    <property type="entry name" value="TITIN-LIKE ISOFORM X2"/>
    <property type="match status" value="1"/>
</dbReference>
<feature type="compositionally biased region" description="Polar residues" evidence="1">
    <location>
        <begin position="128"/>
        <end position="139"/>
    </location>
</feature>